<dbReference type="InterPro" id="IPR034733">
    <property type="entry name" value="AcCoA_carboxyl_beta"/>
</dbReference>
<comment type="caution">
    <text evidence="2">The sequence shown here is derived from an EMBL/GenBank/DDBJ whole genome shotgun (WGS) entry which is preliminary data.</text>
</comment>
<dbReference type="InterPro" id="IPR011762">
    <property type="entry name" value="COA_CT_N"/>
</dbReference>
<gene>
    <name evidence="2" type="ORF">DD728_02460</name>
</gene>
<dbReference type="PROSITE" id="PS50980">
    <property type="entry name" value="COA_CT_NTER"/>
    <property type="match status" value="1"/>
</dbReference>
<name>A0A356W2A1_9PROT</name>
<dbReference type="GO" id="GO:1905202">
    <property type="term" value="C:methylcrotonoyl-CoA carboxylase complex"/>
    <property type="evidence" value="ECO:0007669"/>
    <property type="project" value="TreeGrafter"/>
</dbReference>
<organism evidence="2 3">
    <name type="scientific">Hyphomonas atlantica</name>
    <dbReference type="NCBI Taxonomy" id="1280948"/>
    <lineage>
        <taxon>Bacteria</taxon>
        <taxon>Pseudomonadati</taxon>
        <taxon>Pseudomonadota</taxon>
        <taxon>Alphaproteobacteria</taxon>
        <taxon>Hyphomonadales</taxon>
        <taxon>Hyphomonadaceae</taxon>
        <taxon>Hyphomonas</taxon>
    </lineage>
</organism>
<dbReference type="PANTHER" id="PTHR22855">
    <property type="entry name" value="ACETYL, PROPIONYL, PYRUVATE, AND GLUTACONYL CARBOXYLASE-RELATED"/>
    <property type="match status" value="1"/>
</dbReference>
<proteinExistence type="predicted"/>
<feature type="non-terminal residue" evidence="2">
    <location>
        <position position="111"/>
    </location>
</feature>
<dbReference type="SUPFAM" id="SSF52096">
    <property type="entry name" value="ClpP/crotonase"/>
    <property type="match status" value="1"/>
</dbReference>
<dbReference type="EMBL" id="DOGS01000057">
    <property type="protein sequence ID" value="HBQ47739.1"/>
    <property type="molecule type" value="Genomic_DNA"/>
</dbReference>
<reference evidence="2 3" key="1">
    <citation type="journal article" date="2018" name="Nat. Biotechnol.">
        <title>A standardized bacterial taxonomy based on genome phylogeny substantially revises the tree of life.</title>
        <authorList>
            <person name="Parks D.H."/>
            <person name="Chuvochina M."/>
            <person name="Waite D.W."/>
            <person name="Rinke C."/>
            <person name="Skarshewski A."/>
            <person name="Chaumeil P.A."/>
            <person name="Hugenholtz P."/>
        </authorList>
    </citation>
    <scope>NUCLEOTIDE SEQUENCE [LARGE SCALE GENOMIC DNA]</scope>
    <source>
        <strain evidence="2">UBA10378</strain>
    </source>
</reference>
<dbReference type="InterPro" id="IPR029045">
    <property type="entry name" value="ClpP/crotonase-like_dom_sf"/>
</dbReference>
<evidence type="ECO:0000259" key="1">
    <source>
        <dbReference type="PROSITE" id="PS50980"/>
    </source>
</evidence>
<dbReference type="AlphaFoldDB" id="A0A356W2A1"/>
<feature type="domain" description="CoA carboxyltransferase N-terminal" evidence="1">
    <location>
        <begin position="22"/>
        <end position="111"/>
    </location>
</feature>
<dbReference type="Proteomes" id="UP000263957">
    <property type="component" value="Unassembled WGS sequence"/>
</dbReference>
<sequence>MPVLKSSLDVSGSKFAANKAAMETLLAELREKTFEASLGGPEASRQRHIDRGKLLPRERVERLLDPGSAFLEIGALAANGMYDNEAPGAGLITGVGRVEGRECLIVCNDAT</sequence>
<protein>
    <submittedName>
        <fullName evidence="2">Methylcrotonoyl-CoA carboxylase</fullName>
    </submittedName>
</protein>
<dbReference type="Pfam" id="PF01039">
    <property type="entry name" value="Carboxyl_trans"/>
    <property type="match status" value="1"/>
</dbReference>
<evidence type="ECO:0000313" key="3">
    <source>
        <dbReference type="Proteomes" id="UP000263957"/>
    </source>
</evidence>
<dbReference type="PANTHER" id="PTHR22855:SF13">
    <property type="entry name" value="METHYLCROTONOYL-COA CARBOXYLASE BETA CHAIN, MITOCHONDRIAL"/>
    <property type="match status" value="1"/>
</dbReference>
<accession>A0A356W2A1</accession>
<dbReference type="Gene3D" id="3.90.226.10">
    <property type="entry name" value="2-enoyl-CoA Hydratase, Chain A, domain 1"/>
    <property type="match status" value="1"/>
</dbReference>
<dbReference type="GO" id="GO:0006552">
    <property type="term" value="P:L-leucine catabolic process"/>
    <property type="evidence" value="ECO:0007669"/>
    <property type="project" value="TreeGrafter"/>
</dbReference>
<dbReference type="GO" id="GO:0004485">
    <property type="term" value="F:methylcrotonoyl-CoA carboxylase activity"/>
    <property type="evidence" value="ECO:0007669"/>
    <property type="project" value="TreeGrafter"/>
</dbReference>
<evidence type="ECO:0000313" key="2">
    <source>
        <dbReference type="EMBL" id="HBQ47739.1"/>
    </source>
</evidence>
<dbReference type="InterPro" id="IPR045190">
    <property type="entry name" value="MCCB/AccD1-like"/>
</dbReference>